<dbReference type="InterPro" id="IPR002885">
    <property type="entry name" value="PPR_rpt"/>
</dbReference>
<dbReference type="OrthoDB" id="770980at2759"/>
<feature type="transmembrane region" description="Helical" evidence="3">
    <location>
        <begin position="134"/>
        <end position="157"/>
    </location>
</feature>
<evidence type="ECO:0000256" key="1">
    <source>
        <dbReference type="ARBA" id="ARBA00022737"/>
    </source>
</evidence>
<dbReference type="PROSITE" id="PS51375">
    <property type="entry name" value="PPR"/>
    <property type="match status" value="1"/>
</dbReference>
<dbReference type="Pfam" id="PF01535">
    <property type="entry name" value="PPR"/>
    <property type="match status" value="2"/>
</dbReference>
<evidence type="ECO:0008006" key="6">
    <source>
        <dbReference type="Google" id="ProtNLM"/>
    </source>
</evidence>
<evidence type="ECO:0000313" key="5">
    <source>
        <dbReference type="Proteomes" id="UP000655225"/>
    </source>
</evidence>
<protein>
    <recommendedName>
        <fullName evidence="6">Pentatricopeptide repeat-containing protein</fullName>
    </recommendedName>
</protein>
<sequence>MSQRDILSWNLILTAYFSNGESEKAFDLFHRMRIEWVKLNSASWNAVISGCMQNGRTEQALEFLTQCKIPDSNLIISQLPKGYCCLEHDDHGKLNARNGEEALLLFHKMIDSQIKPNSLLSRCFRDAYSLLELVQLPLCYALLLVYIVLYFLQLAVIQKLNRSKLGFLETRNGDDLRNREENRIISSSSRDSWTSRLRDDFGPTEFEDYAGALAKLRQIASVRSINRTDGLTDSFLISCFVCGLKEEIRLDVQMFHPTSLNAAIGLAQL</sequence>
<keyword evidence="3" id="KW-0472">Membrane</keyword>
<dbReference type="GO" id="GO:0003723">
    <property type="term" value="F:RNA binding"/>
    <property type="evidence" value="ECO:0007669"/>
    <property type="project" value="InterPro"/>
</dbReference>
<dbReference type="AlphaFoldDB" id="A0A835DJ45"/>
<evidence type="ECO:0000313" key="4">
    <source>
        <dbReference type="EMBL" id="KAF8401929.1"/>
    </source>
</evidence>
<comment type="caution">
    <text evidence="4">The sequence shown here is derived from an EMBL/GenBank/DDBJ whole genome shotgun (WGS) entry which is preliminary data.</text>
</comment>
<proteinExistence type="predicted"/>
<keyword evidence="1" id="KW-0677">Repeat</keyword>
<evidence type="ECO:0000256" key="2">
    <source>
        <dbReference type="PROSITE-ProRule" id="PRU00708"/>
    </source>
</evidence>
<dbReference type="PANTHER" id="PTHR47926:SF426">
    <property type="entry name" value="TETRATRICOPEPTIDE-LIKE HELICAL DOMAIN SUPERFAMILY, DYW DOMAIN-CONTAINING PROTEIN"/>
    <property type="match status" value="1"/>
</dbReference>
<reference evidence="4 5" key="1">
    <citation type="submission" date="2020-04" db="EMBL/GenBank/DDBJ databases">
        <title>Plant Genome Project.</title>
        <authorList>
            <person name="Zhang R.-G."/>
        </authorList>
    </citation>
    <scope>NUCLEOTIDE SEQUENCE [LARGE SCALE GENOMIC DNA]</scope>
    <source>
        <strain evidence="4">YNK0</strain>
        <tissue evidence="4">Leaf</tissue>
    </source>
</reference>
<accession>A0A835DJ45</accession>
<dbReference type="InterPro" id="IPR011990">
    <property type="entry name" value="TPR-like_helical_dom_sf"/>
</dbReference>
<keyword evidence="3" id="KW-1133">Transmembrane helix</keyword>
<dbReference type="Proteomes" id="UP000655225">
    <property type="component" value="Unassembled WGS sequence"/>
</dbReference>
<evidence type="ECO:0000256" key="3">
    <source>
        <dbReference type="SAM" id="Phobius"/>
    </source>
</evidence>
<dbReference type="InterPro" id="IPR046960">
    <property type="entry name" value="PPR_At4g14850-like_plant"/>
</dbReference>
<dbReference type="PANTHER" id="PTHR47926">
    <property type="entry name" value="PENTATRICOPEPTIDE REPEAT-CONTAINING PROTEIN"/>
    <property type="match status" value="1"/>
</dbReference>
<dbReference type="NCBIfam" id="TIGR00756">
    <property type="entry name" value="PPR"/>
    <property type="match status" value="2"/>
</dbReference>
<name>A0A835DJ45_TETSI</name>
<gene>
    <name evidence="4" type="ORF">HHK36_012880</name>
</gene>
<dbReference type="GO" id="GO:0009451">
    <property type="term" value="P:RNA modification"/>
    <property type="evidence" value="ECO:0007669"/>
    <property type="project" value="InterPro"/>
</dbReference>
<keyword evidence="5" id="KW-1185">Reference proteome</keyword>
<dbReference type="EMBL" id="JABCRI010000008">
    <property type="protein sequence ID" value="KAF8401929.1"/>
    <property type="molecule type" value="Genomic_DNA"/>
</dbReference>
<organism evidence="4 5">
    <name type="scientific">Tetracentron sinense</name>
    <name type="common">Spur-leaf</name>
    <dbReference type="NCBI Taxonomy" id="13715"/>
    <lineage>
        <taxon>Eukaryota</taxon>
        <taxon>Viridiplantae</taxon>
        <taxon>Streptophyta</taxon>
        <taxon>Embryophyta</taxon>
        <taxon>Tracheophyta</taxon>
        <taxon>Spermatophyta</taxon>
        <taxon>Magnoliopsida</taxon>
        <taxon>Trochodendrales</taxon>
        <taxon>Trochodendraceae</taxon>
        <taxon>Tetracentron</taxon>
    </lineage>
</organism>
<dbReference type="Gene3D" id="1.25.40.10">
    <property type="entry name" value="Tetratricopeptide repeat domain"/>
    <property type="match status" value="1"/>
</dbReference>
<feature type="repeat" description="PPR" evidence="2">
    <location>
        <begin position="5"/>
        <end position="39"/>
    </location>
</feature>
<keyword evidence="3" id="KW-0812">Transmembrane</keyword>